<dbReference type="EMBL" id="JAOPHQ010001007">
    <property type="protein sequence ID" value="KAK0152448.1"/>
    <property type="molecule type" value="Genomic_DNA"/>
</dbReference>
<name>A0AA47P9Q1_MERPO</name>
<organism evidence="2 3">
    <name type="scientific">Merluccius polli</name>
    <name type="common">Benguela hake</name>
    <name type="synonym">Merluccius cadenati</name>
    <dbReference type="NCBI Taxonomy" id="89951"/>
    <lineage>
        <taxon>Eukaryota</taxon>
        <taxon>Metazoa</taxon>
        <taxon>Chordata</taxon>
        <taxon>Craniata</taxon>
        <taxon>Vertebrata</taxon>
        <taxon>Euteleostomi</taxon>
        <taxon>Actinopterygii</taxon>
        <taxon>Neopterygii</taxon>
        <taxon>Teleostei</taxon>
        <taxon>Neoteleostei</taxon>
        <taxon>Acanthomorphata</taxon>
        <taxon>Zeiogadaria</taxon>
        <taxon>Gadariae</taxon>
        <taxon>Gadiformes</taxon>
        <taxon>Gadoidei</taxon>
        <taxon>Merlucciidae</taxon>
        <taxon>Merluccius</taxon>
    </lineage>
</organism>
<dbReference type="Proteomes" id="UP001174136">
    <property type="component" value="Unassembled WGS sequence"/>
</dbReference>
<evidence type="ECO:0000313" key="2">
    <source>
        <dbReference type="EMBL" id="KAK0152448.1"/>
    </source>
</evidence>
<feature type="compositionally biased region" description="Pro residues" evidence="1">
    <location>
        <begin position="189"/>
        <end position="199"/>
    </location>
</feature>
<reference evidence="2" key="1">
    <citation type="journal article" date="2023" name="Front. Mar. Sci.">
        <title>A new Merluccius polli reference genome to investigate the effects of global change in West African waters.</title>
        <authorList>
            <person name="Mateo J.L."/>
            <person name="Blanco-Fernandez C."/>
            <person name="Garcia-Vazquez E."/>
            <person name="Machado-Schiaffino G."/>
        </authorList>
    </citation>
    <scope>NUCLEOTIDE SEQUENCE</scope>
    <source>
        <strain evidence="2">C29</strain>
        <tissue evidence="2">Fin</tissue>
    </source>
</reference>
<feature type="region of interest" description="Disordered" evidence="1">
    <location>
        <begin position="141"/>
        <end position="199"/>
    </location>
</feature>
<dbReference type="InterPro" id="IPR028118">
    <property type="entry name" value="Chibby_fam"/>
</dbReference>
<accession>A0AA47P9Q1</accession>
<proteinExistence type="predicted"/>
<evidence type="ECO:0000256" key="1">
    <source>
        <dbReference type="SAM" id="MobiDB-lite"/>
    </source>
</evidence>
<keyword evidence="3" id="KW-1185">Reference proteome</keyword>
<dbReference type="AlphaFoldDB" id="A0AA47P9Q1"/>
<evidence type="ECO:0000313" key="3">
    <source>
        <dbReference type="Proteomes" id="UP001174136"/>
    </source>
</evidence>
<dbReference type="Pfam" id="PF14645">
    <property type="entry name" value="Chibby"/>
    <property type="match status" value="1"/>
</dbReference>
<protein>
    <submittedName>
        <fullName evidence="2">Protein chibby 1</fullName>
    </submittedName>
</protein>
<sequence>MNVSQRPGNAMTSQWTSFLPWRRPARADGASIFSIFPSPFDPRPALARADASPRSSRHREAALGPDAMAAPPALSLGRGLSLCFREGRWVRVRGGGGGVGWEKESEKEKKRRIQRLKEENRLLKLEVAILLDIMTEMKIQDFDDDDEEEEEEEVEEEEEEELVVVSTRRGDLPHPGGEGGDLVSGPVRRTPPPGTERLK</sequence>
<feature type="compositionally biased region" description="Acidic residues" evidence="1">
    <location>
        <begin position="142"/>
        <end position="162"/>
    </location>
</feature>
<gene>
    <name evidence="2" type="primary">Cby1</name>
    <name evidence="2" type="ORF">N1851_006034</name>
</gene>
<feature type="region of interest" description="Disordered" evidence="1">
    <location>
        <begin position="43"/>
        <end position="66"/>
    </location>
</feature>
<comment type="caution">
    <text evidence="2">The sequence shown here is derived from an EMBL/GenBank/DDBJ whole genome shotgun (WGS) entry which is preliminary data.</text>
</comment>